<proteinExistence type="predicted"/>
<accession>A0A448PG08</accession>
<sequence>MTTAPLLQRLTAVADQLGLPLAVGIYADSPAPDTYLVVTPLSDVFEVFADNQPGIEVEEARISVFTKANYLPVRNQLTAALMEAGLTVTARRYVGYEPDTGYHHYSIDIATYTHYRS</sequence>
<dbReference type="AlphaFoldDB" id="A0A448PG08"/>
<dbReference type="OrthoDB" id="4425335at2"/>
<dbReference type="KEGG" id="tbw:NCTC13354_01571"/>
<organism evidence="1 2">
    <name type="scientific">Trueperella bialowiezensis</name>
    <dbReference type="NCBI Taxonomy" id="312285"/>
    <lineage>
        <taxon>Bacteria</taxon>
        <taxon>Bacillati</taxon>
        <taxon>Actinomycetota</taxon>
        <taxon>Actinomycetes</taxon>
        <taxon>Actinomycetales</taxon>
        <taxon>Actinomycetaceae</taxon>
        <taxon>Trueperella</taxon>
    </lineage>
</organism>
<keyword evidence="2" id="KW-1185">Reference proteome</keyword>
<dbReference type="Proteomes" id="UP000269542">
    <property type="component" value="Chromosome"/>
</dbReference>
<dbReference type="RefSeq" id="WP_126416908.1">
    <property type="nucleotide sequence ID" value="NZ_LR134476.1"/>
</dbReference>
<protein>
    <submittedName>
        <fullName evidence="1">Uncharacterized protein</fullName>
    </submittedName>
</protein>
<evidence type="ECO:0000313" key="1">
    <source>
        <dbReference type="EMBL" id="VEI13848.1"/>
    </source>
</evidence>
<name>A0A448PG08_9ACTO</name>
<evidence type="ECO:0000313" key="2">
    <source>
        <dbReference type="Proteomes" id="UP000269542"/>
    </source>
</evidence>
<dbReference type="EMBL" id="LR134476">
    <property type="protein sequence ID" value="VEI13848.1"/>
    <property type="molecule type" value="Genomic_DNA"/>
</dbReference>
<reference evidence="1 2" key="1">
    <citation type="submission" date="2018-12" db="EMBL/GenBank/DDBJ databases">
        <authorList>
            <consortium name="Pathogen Informatics"/>
        </authorList>
    </citation>
    <scope>NUCLEOTIDE SEQUENCE [LARGE SCALE GENOMIC DNA]</scope>
    <source>
        <strain evidence="1 2">NCTC13354</strain>
    </source>
</reference>
<gene>
    <name evidence="1" type="ORF">NCTC13354_01571</name>
</gene>